<name>A0A918NJY6_9PROT</name>
<accession>A0A918NJY6</accession>
<reference evidence="1 2" key="1">
    <citation type="journal article" date="2014" name="Int. J. Syst. Evol. Microbiol.">
        <title>Complete genome sequence of Corynebacterium casei LMG S-19264T (=DSM 44701T), isolated from a smear-ripened cheese.</title>
        <authorList>
            <consortium name="US DOE Joint Genome Institute (JGI-PGF)"/>
            <person name="Walter F."/>
            <person name="Albersmeier A."/>
            <person name="Kalinowski J."/>
            <person name="Ruckert C."/>
        </authorList>
    </citation>
    <scope>NUCLEOTIDE SEQUENCE [LARGE SCALE GENOMIC DNA]</scope>
    <source>
        <strain evidence="1 2">KCTC 23968</strain>
    </source>
</reference>
<sequence length="83" mass="9507">MVFEEAARLSYQLRQLWPQASALTPKVPAPSDVSPPNAQTHRLSDQSMQFVEDKMHSVYFAFSKLHQVSSYLSRVRKNLNNIS</sequence>
<gene>
    <name evidence="1" type="ORF">GCM10011309_24630</name>
</gene>
<evidence type="ECO:0000313" key="1">
    <source>
        <dbReference type="EMBL" id="GGX73625.1"/>
    </source>
</evidence>
<evidence type="ECO:0000313" key="2">
    <source>
        <dbReference type="Proteomes" id="UP000600865"/>
    </source>
</evidence>
<dbReference type="EMBL" id="BMYV01000003">
    <property type="protein sequence ID" value="GGX73625.1"/>
    <property type="molecule type" value="Genomic_DNA"/>
</dbReference>
<keyword evidence="2" id="KW-1185">Reference proteome</keyword>
<organism evidence="1 2">
    <name type="scientific">Litorimonas cladophorae</name>
    <dbReference type="NCBI Taxonomy" id="1220491"/>
    <lineage>
        <taxon>Bacteria</taxon>
        <taxon>Pseudomonadati</taxon>
        <taxon>Pseudomonadota</taxon>
        <taxon>Alphaproteobacteria</taxon>
        <taxon>Maricaulales</taxon>
        <taxon>Robiginitomaculaceae</taxon>
    </lineage>
</organism>
<comment type="caution">
    <text evidence="1">The sequence shown here is derived from an EMBL/GenBank/DDBJ whole genome shotgun (WGS) entry which is preliminary data.</text>
</comment>
<protein>
    <submittedName>
        <fullName evidence="1">Uncharacterized protein</fullName>
    </submittedName>
</protein>
<dbReference type="AlphaFoldDB" id="A0A918NJY6"/>
<proteinExistence type="predicted"/>
<dbReference type="Proteomes" id="UP000600865">
    <property type="component" value="Unassembled WGS sequence"/>
</dbReference>